<dbReference type="PANTHER" id="PTHR21549">
    <property type="entry name" value="MUTATED IN BLADDER CANCER 1"/>
    <property type="match status" value="1"/>
</dbReference>
<dbReference type="PANTHER" id="PTHR21549:SF1">
    <property type="entry name" value="COILED-COIL DOMAIN-CONTAINING PROTEIN 148"/>
    <property type="match status" value="1"/>
</dbReference>
<accession>A0A9D3S264</accession>
<sequence length="594" mass="70740">MFVTNHRAEDIEKLTLRIKDGLGSTKYKPLQYEQLQPLLDAKRLACARTVQKIQKTQQVAQRTRENTLLRQHREVWIREQAKLMKAGETAEADLVSFLEKNGNSFISQMRDYGLILEREREGFRDATVKPIWQLKEDLQYRLAEVRQHTSQHSIHSQISDWDSVLQEVHSVKDQQEAIVEKLHSECLSLEQEIFALGIEECFSSAQEMLGDLTQVPEEIMSAWCPYPDLKSSLLQEFHALSEKYESKLLTIRKCLQEIGRYCGWPEEDHMVFQMVMSQYPHDLNNYRTLSMDMLQRLLPHRLRQELKDHEQSWDQYRFAQTHQRAVLQSWWQDRAGLLIKSLAILEEARVAHQEELTLQSQRRHQQEISNQLKEKLQLWRAQQEEVARLEAAIASRRQEEEEDRLRREQERDRARRAVQKERVKEFYTEKQRRREEQEKKDQERLEELRELMVEQARRDKERVQFREALLLQRKREREAQALLRLEEEAEKQGHLEALRNQVAVVVEADPERMMGNTKAWQSRHQTGEEFVLQKPLYPLYSFTDRQIVSDPRVRIEQALREAGFHNSPYAREVLSAVHPPRLPRRDTESTIFKS</sequence>
<keyword evidence="4" id="KW-1185">Reference proteome</keyword>
<keyword evidence="1 2" id="KW-0175">Coiled coil</keyword>
<gene>
    <name evidence="3" type="ORF">ANANG_G00063660</name>
</gene>
<feature type="coiled-coil region" evidence="2">
    <location>
        <begin position="391"/>
        <end position="492"/>
    </location>
</feature>
<organism evidence="3 4">
    <name type="scientific">Anguilla anguilla</name>
    <name type="common">European freshwater eel</name>
    <name type="synonym">Muraena anguilla</name>
    <dbReference type="NCBI Taxonomy" id="7936"/>
    <lineage>
        <taxon>Eukaryota</taxon>
        <taxon>Metazoa</taxon>
        <taxon>Chordata</taxon>
        <taxon>Craniata</taxon>
        <taxon>Vertebrata</taxon>
        <taxon>Euteleostomi</taxon>
        <taxon>Actinopterygii</taxon>
        <taxon>Neopterygii</taxon>
        <taxon>Teleostei</taxon>
        <taxon>Anguilliformes</taxon>
        <taxon>Anguillidae</taxon>
        <taxon>Anguilla</taxon>
    </lineage>
</organism>
<evidence type="ECO:0000256" key="2">
    <source>
        <dbReference type="SAM" id="Coils"/>
    </source>
</evidence>
<evidence type="ECO:0000256" key="1">
    <source>
        <dbReference type="ARBA" id="ARBA00023054"/>
    </source>
</evidence>
<protein>
    <recommendedName>
        <fullName evidence="5">Coiled-coil domain-containing protein 148</fullName>
    </recommendedName>
</protein>
<evidence type="ECO:0008006" key="5">
    <source>
        <dbReference type="Google" id="ProtNLM"/>
    </source>
</evidence>
<proteinExistence type="predicted"/>
<name>A0A9D3S264_ANGAN</name>
<evidence type="ECO:0000313" key="4">
    <source>
        <dbReference type="Proteomes" id="UP001044222"/>
    </source>
</evidence>
<evidence type="ECO:0000313" key="3">
    <source>
        <dbReference type="EMBL" id="KAG5852554.1"/>
    </source>
</evidence>
<comment type="caution">
    <text evidence="3">The sequence shown here is derived from an EMBL/GenBank/DDBJ whole genome shotgun (WGS) entry which is preliminary data.</text>
</comment>
<dbReference type="Proteomes" id="UP001044222">
    <property type="component" value="Unassembled WGS sequence"/>
</dbReference>
<dbReference type="EMBL" id="JAFIRN010000003">
    <property type="protein sequence ID" value="KAG5852554.1"/>
    <property type="molecule type" value="Genomic_DNA"/>
</dbReference>
<dbReference type="InterPro" id="IPR039902">
    <property type="entry name" value="CCDC148/CCDC112"/>
</dbReference>
<dbReference type="AlphaFoldDB" id="A0A9D3S264"/>
<reference evidence="3" key="1">
    <citation type="submission" date="2021-01" db="EMBL/GenBank/DDBJ databases">
        <title>A chromosome-scale assembly of European eel, Anguilla anguilla.</title>
        <authorList>
            <person name="Henkel C."/>
            <person name="Jong-Raadsen S.A."/>
            <person name="Dufour S."/>
            <person name="Weltzien F.-A."/>
            <person name="Palstra A.P."/>
            <person name="Pelster B."/>
            <person name="Spaink H.P."/>
            <person name="Van Den Thillart G.E."/>
            <person name="Jansen H."/>
            <person name="Zahm M."/>
            <person name="Klopp C."/>
            <person name="Cedric C."/>
            <person name="Louis A."/>
            <person name="Berthelot C."/>
            <person name="Parey E."/>
            <person name="Roest Crollius H."/>
            <person name="Montfort J."/>
            <person name="Robinson-Rechavi M."/>
            <person name="Bucao C."/>
            <person name="Bouchez O."/>
            <person name="Gislard M."/>
            <person name="Lluch J."/>
            <person name="Milhes M."/>
            <person name="Lampietro C."/>
            <person name="Lopez Roques C."/>
            <person name="Donnadieu C."/>
            <person name="Braasch I."/>
            <person name="Desvignes T."/>
            <person name="Postlethwait J."/>
            <person name="Bobe J."/>
            <person name="Guiguen Y."/>
            <person name="Dirks R."/>
        </authorList>
    </citation>
    <scope>NUCLEOTIDE SEQUENCE</scope>
    <source>
        <strain evidence="3">Tag_6206</strain>
        <tissue evidence="3">Liver</tissue>
    </source>
</reference>